<protein>
    <submittedName>
        <fullName evidence="1">Uncharacterized protein</fullName>
    </submittedName>
</protein>
<proteinExistence type="predicted"/>
<name>F4CBY5_SPHS2</name>
<dbReference type="PATRIC" id="fig|743722.3.peg.5372"/>
<dbReference type="HOGENOM" id="CLU_3258001_0_0_10"/>
<dbReference type="KEGG" id="shg:Sph21_5066"/>
<reference evidence="1" key="1">
    <citation type="submission" date="2011-03" db="EMBL/GenBank/DDBJ databases">
        <title>Complete sequence of Sphingobacterium sp. 21.</title>
        <authorList>
            <consortium name="US DOE Joint Genome Institute"/>
            <person name="Lucas S."/>
            <person name="Copeland A."/>
            <person name="Lapidus A."/>
            <person name="Cheng J.-F."/>
            <person name="Goodwin L."/>
            <person name="Pitluck S."/>
            <person name="Davenport K."/>
            <person name="Detter J.C."/>
            <person name="Han C."/>
            <person name="Tapia R."/>
            <person name="Land M."/>
            <person name="Hauser L."/>
            <person name="Kyrpides N."/>
            <person name="Ivanova N."/>
            <person name="Ovchinnikova G."/>
            <person name="Pagani I."/>
            <person name="Siebers A.K."/>
            <person name="Allgaier M."/>
            <person name="Thelen M.P."/>
            <person name="Hugenholtz P."/>
            <person name="Woyke T."/>
        </authorList>
    </citation>
    <scope>NUCLEOTIDE SEQUENCE</scope>
    <source>
        <strain evidence="1">21</strain>
    </source>
</reference>
<evidence type="ECO:0000313" key="1">
    <source>
        <dbReference type="EMBL" id="ADZ81558.1"/>
    </source>
</evidence>
<accession>F4CBY5</accession>
<gene>
    <name evidence="1" type="ordered locus">Sph21_5066</name>
</gene>
<sequence length="42" mass="5201">MRNLPPYKIERFILFEENVKRLVEHKPFYIFTYLSNKLKVSV</sequence>
<organism evidence="1">
    <name type="scientific">Sphingobacterium sp. (strain 21)</name>
    <dbReference type="NCBI Taxonomy" id="743722"/>
    <lineage>
        <taxon>Bacteria</taxon>
        <taxon>Pseudomonadati</taxon>
        <taxon>Bacteroidota</taxon>
        <taxon>Sphingobacteriia</taxon>
        <taxon>Sphingobacteriales</taxon>
        <taxon>Sphingobacteriaceae</taxon>
        <taxon>Sphingobacterium</taxon>
    </lineage>
</organism>
<dbReference type="AlphaFoldDB" id="F4CBY5"/>
<dbReference type="STRING" id="743722.Sph21_5066"/>
<dbReference type="EMBL" id="CP002584">
    <property type="protein sequence ID" value="ADZ81558.1"/>
    <property type="molecule type" value="Genomic_DNA"/>
</dbReference>